<protein>
    <submittedName>
        <fullName evidence="8">OLC1v1038601C1</fullName>
    </submittedName>
</protein>
<name>A0AAV1D3B1_OLDCO</name>
<evidence type="ECO:0000256" key="4">
    <source>
        <dbReference type="ARBA" id="ARBA00023004"/>
    </source>
</evidence>
<dbReference type="InterPro" id="IPR044861">
    <property type="entry name" value="IPNS-like_FE2OG_OXY"/>
</dbReference>
<dbReference type="GO" id="GO:0009805">
    <property type="term" value="P:coumarin biosynthetic process"/>
    <property type="evidence" value="ECO:0007669"/>
    <property type="project" value="UniProtKB-ARBA"/>
</dbReference>
<dbReference type="InterPro" id="IPR027443">
    <property type="entry name" value="IPNS-like_sf"/>
</dbReference>
<feature type="domain" description="Fe2OG dioxygenase" evidence="7">
    <location>
        <begin position="161"/>
        <end position="265"/>
    </location>
</feature>
<keyword evidence="3 6" id="KW-0560">Oxidoreductase</keyword>
<evidence type="ECO:0000256" key="3">
    <source>
        <dbReference type="ARBA" id="ARBA00023002"/>
    </source>
</evidence>
<dbReference type="FunFam" id="2.60.120.330:FF:000022">
    <property type="entry name" value="Probable 2-oxoglutarate-dependent dioxygenase AOP1.2"/>
    <property type="match status" value="1"/>
</dbReference>
<evidence type="ECO:0000313" key="8">
    <source>
        <dbReference type="EMBL" id="CAI9101308.1"/>
    </source>
</evidence>
<evidence type="ECO:0000256" key="2">
    <source>
        <dbReference type="ARBA" id="ARBA00022723"/>
    </source>
</evidence>
<proteinExistence type="inferred from homology"/>
<comment type="similarity">
    <text evidence="1 6">Belongs to the iron/ascorbate-dependent oxidoreductase family.</text>
</comment>
<dbReference type="EMBL" id="OX459121">
    <property type="protein sequence ID" value="CAI9101308.1"/>
    <property type="molecule type" value="Genomic_DNA"/>
</dbReference>
<dbReference type="GO" id="GO:0002238">
    <property type="term" value="P:response to molecule of fungal origin"/>
    <property type="evidence" value="ECO:0007669"/>
    <property type="project" value="UniProtKB-ARBA"/>
</dbReference>
<dbReference type="InterPro" id="IPR005123">
    <property type="entry name" value="Oxoglu/Fe-dep_dioxygenase_dom"/>
</dbReference>
<dbReference type="Gene3D" id="2.60.120.330">
    <property type="entry name" value="B-lactam Antibiotic, Isopenicillin N Synthase, Chain"/>
    <property type="match status" value="1"/>
</dbReference>
<comment type="function">
    <text evidence="5">Probable 2-oxoglutarate-dependent dioxygenase that may be involved in glucosinolates biosynthesis. May play a role in the production of aliphatic glucosinolates.</text>
</comment>
<dbReference type="Pfam" id="PF03171">
    <property type="entry name" value="2OG-FeII_Oxy"/>
    <property type="match status" value="1"/>
</dbReference>
<evidence type="ECO:0000256" key="6">
    <source>
        <dbReference type="RuleBase" id="RU003682"/>
    </source>
</evidence>
<evidence type="ECO:0000313" key="9">
    <source>
        <dbReference type="Proteomes" id="UP001161247"/>
    </source>
</evidence>
<dbReference type="InterPro" id="IPR026992">
    <property type="entry name" value="DIOX_N"/>
</dbReference>
<evidence type="ECO:0000256" key="5">
    <source>
        <dbReference type="ARBA" id="ARBA00057022"/>
    </source>
</evidence>
<reference evidence="8" key="1">
    <citation type="submission" date="2023-03" db="EMBL/GenBank/DDBJ databases">
        <authorList>
            <person name="Julca I."/>
        </authorList>
    </citation>
    <scope>NUCLEOTIDE SEQUENCE</scope>
</reference>
<keyword evidence="4 6" id="KW-0408">Iron</keyword>
<gene>
    <name evidence="8" type="ORF">OLC1_LOCUS10925</name>
</gene>
<evidence type="ECO:0000259" key="7">
    <source>
        <dbReference type="PROSITE" id="PS51471"/>
    </source>
</evidence>
<accession>A0AAV1D3B1</accession>
<dbReference type="Pfam" id="PF14226">
    <property type="entry name" value="DIOX_N"/>
    <property type="match status" value="1"/>
</dbReference>
<dbReference type="AlphaFoldDB" id="A0AAV1D3B1"/>
<dbReference type="GO" id="GO:0016706">
    <property type="term" value="F:2-oxoglutarate-dependent dioxygenase activity"/>
    <property type="evidence" value="ECO:0007669"/>
    <property type="project" value="UniProtKB-ARBA"/>
</dbReference>
<dbReference type="PROSITE" id="PS51471">
    <property type="entry name" value="FE2OG_OXY"/>
    <property type="match status" value="1"/>
</dbReference>
<dbReference type="Proteomes" id="UP001161247">
    <property type="component" value="Chromosome 4"/>
</dbReference>
<dbReference type="InterPro" id="IPR050231">
    <property type="entry name" value="Iron_ascorbate_oxido_reductase"/>
</dbReference>
<evidence type="ECO:0000256" key="1">
    <source>
        <dbReference type="ARBA" id="ARBA00008056"/>
    </source>
</evidence>
<dbReference type="SUPFAM" id="SSF51197">
    <property type="entry name" value="Clavaminate synthase-like"/>
    <property type="match status" value="1"/>
</dbReference>
<organism evidence="8 9">
    <name type="scientific">Oldenlandia corymbosa var. corymbosa</name>
    <dbReference type="NCBI Taxonomy" id="529605"/>
    <lineage>
        <taxon>Eukaryota</taxon>
        <taxon>Viridiplantae</taxon>
        <taxon>Streptophyta</taxon>
        <taxon>Embryophyta</taxon>
        <taxon>Tracheophyta</taxon>
        <taxon>Spermatophyta</taxon>
        <taxon>Magnoliopsida</taxon>
        <taxon>eudicotyledons</taxon>
        <taxon>Gunneridae</taxon>
        <taxon>Pentapetalae</taxon>
        <taxon>asterids</taxon>
        <taxon>lamiids</taxon>
        <taxon>Gentianales</taxon>
        <taxon>Rubiaceae</taxon>
        <taxon>Rubioideae</taxon>
        <taxon>Spermacoceae</taxon>
        <taxon>Hedyotis-Oldenlandia complex</taxon>
        <taxon>Oldenlandia</taxon>
    </lineage>
</organism>
<dbReference type="GO" id="GO:0046872">
    <property type="term" value="F:metal ion binding"/>
    <property type="evidence" value="ECO:0007669"/>
    <property type="project" value="UniProtKB-KW"/>
</dbReference>
<keyword evidence="9" id="KW-1185">Reference proteome</keyword>
<dbReference type="PANTHER" id="PTHR47990">
    <property type="entry name" value="2-OXOGLUTARATE (2OG) AND FE(II)-DEPENDENT OXYGENASE SUPERFAMILY PROTEIN-RELATED"/>
    <property type="match status" value="1"/>
</dbReference>
<sequence>MASQTLSSIPIVDLSKQMIPGTPSWLETCAKVRHALEEYGCFVALSDQVTSKLNKETFDAVKELFDLPLETKLKNTSDILFNGYVGQLPHAPLHESTGIPNATTIEGVESFTHLMWPSGNAKFSNAIISYSKMVANLENLVDKMVFESYGAGKHFEKHMETTTYLLRPIRYTPFQEGLENGEIGSNVHTDKGFLAILNQTQVNALKVETRDGKWIDVDFPPESFVVMAGDAYEAWSNGRILSTKHQVIMNGDKPRYCLAMFTLNEGTIEIPEELVDEDHPLQYKPFENMGLVHFYLGGTSDMTGSTAKTYCGITTQNK</sequence>
<keyword evidence="2 6" id="KW-0479">Metal-binding</keyword>